<dbReference type="EMBL" id="BART01023927">
    <property type="protein sequence ID" value="GAG98451.1"/>
    <property type="molecule type" value="Genomic_DNA"/>
</dbReference>
<gene>
    <name evidence="1" type="ORF">S01H4_43381</name>
</gene>
<name>X1DPX0_9ZZZZ</name>
<reference evidence="1" key="1">
    <citation type="journal article" date="2014" name="Front. Microbiol.">
        <title>High frequency of phylogenetically diverse reductive dehalogenase-homologous genes in deep subseafloor sedimentary metagenomes.</title>
        <authorList>
            <person name="Kawai M."/>
            <person name="Futagami T."/>
            <person name="Toyoda A."/>
            <person name="Takaki Y."/>
            <person name="Nishi S."/>
            <person name="Hori S."/>
            <person name="Arai W."/>
            <person name="Tsubouchi T."/>
            <person name="Morono Y."/>
            <person name="Uchiyama I."/>
            <person name="Ito T."/>
            <person name="Fujiyama A."/>
            <person name="Inagaki F."/>
            <person name="Takami H."/>
        </authorList>
    </citation>
    <scope>NUCLEOTIDE SEQUENCE</scope>
    <source>
        <strain evidence="1">Expedition CK06-06</strain>
    </source>
</reference>
<sequence length="78" mass="8399">GAIGRETPQEDPETGTQYCNEGYTLMKRPEVWGGVGGFAGQIVCVSNFMVPYLESVGYKKVINPPPETPGSPLPEEPT</sequence>
<organism evidence="1">
    <name type="scientific">marine sediment metagenome</name>
    <dbReference type="NCBI Taxonomy" id="412755"/>
    <lineage>
        <taxon>unclassified sequences</taxon>
        <taxon>metagenomes</taxon>
        <taxon>ecological metagenomes</taxon>
    </lineage>
</organism>
<evidence type="ECO:0000313" key="1">
    <source>
        <dbReference type="EMBL" id="GAG98451.1"/>
    </source>
</evidence>
<proteinExistence type="predicted"/>
<feature type="non-terminal residue" evidence="1">
    <location>
        <position position="1"/>
    </location>
</feature>
<comment type="caution">
    <text evidence="1">The sequence shown here is derived from an EMBL/GenBank/DDBJ whole genome shotgun (WGS) entry which is preliminary data.</text>
</comment>
<dbReference type="AlphaFoldDB" id="X1DPX0"/>
<protein>
    <submittedName>
        <fullName evidence="1">Uncharacterized protein</fullName>
    </submittedName>
</protein>
<accession>X1DPX0</accession>